<evidence type="ECO:0000313" key="1">
    <source>
        <dbReference type="EMBL" id="KAI8028547.1"/>
    </source>
</evidence>
<sequence length="701" mass="78181">MRETSKERKEENPGGGGEEEEELYEKIEAPKFVDFTASSDPYTPDDCYWFCLRVGCDQKHEEEMDPEAISKNFVLRVMVARSPNIGLHKALNKKASRISRLAVISSFSQKMGDARGEVKPLSKLSSTPNPKVKQVAAKYLTTPRNKSCLPSPNFFRSVQNLKPTNSAKPKNRTVAKALVFQSLKKICEGVKRLEITSQRKRILGYSNKSSKDIRCDSDKSLPLNPSRRKVSAYKDKSKAKELFRCIEKGNKPCNSMPKEMVENDLSSMEIDLKSRDGLVLGSSRITEGNACEEWLPTEKTLGNLDTINSTREEAVTCLEVVPLTKNSDMVLLDASRGEMSTSSNSEEGSLEENDFPKFEENSEGGNESSEGIDKEGKTKASLEKRESPEDHSIESENLGVIGHEGEAVDSDDKENALASDGNRCEASSGRKIFHKRETNEITKKVNQTQDKKLKEGLIVDATGVQGVKYKKPKPTNPKPFRLRTDEMQALVPHKEIVAVSTLPSRSLHKKHGNEIQRNEKCREQRKCNHDTSESSGNELQKNYQKDEPVKTESKRLEGQAYPKIATITPQRCSKSTQQKPKPITSRLEYGRDVTSQKLENSLRKTKSSSQHEQFISPKGVASTKKAMACGRQLTVIKEISSIASRSEEAGDPSHSDISHANKASASSASRSLSRERRPLTIPKEPNFHNIHIPKCCARKVA</sequence>
<dbReference type="Proteomes" id="UP001060215">
    <property type="component" value="Chromosome 3"/>
</dbReference>
<gene>
    <name evidence="1" type="ORF">LOK49_LG02G03217</name>
</gene>
<organism evidence="1 2">
    <name type="scientific">Camellia lanceoleosa</name>
    <dbReference type="NCBI Taxonomy" id="1840588"/>
    <lineage>
        <taxon>Eukaryota</taxon>
        <taxon>Viridiplantae</taxon>
        <taxon>Streptophyta</taxon>
        <taxon>Embryophyta</taxon>
        <taxon>Tracheophyta</taxon>
        <taxon>Spermatophyta</taxon>
        <taxon>Magnoliopsida</taxon>
        <taxon>eudicotyledons</taxon>
        <taxon>Gunneridae</taxon>
        <taxon>Pentapetalae</taxon>
        <taxon>asterids</taxon>
        <taxon>Ericales</taxon>
        <taxon>Theaceae</taxon>
        <taxon>Camellia</taxon>
    </lineage>
</organism>
<protein>
    <submittedName>
        <fullName evidence="1">Uncharacterized protein</fullName>
    </submittedName>
</protein>
<evidence type="ECO:0000313" key="2">
    <source>
        <dbReference type="Proteomes" id="UP001060215"/>
    </source>
</evidence>
<accession>A0ACC0IRI5</accession>
<name>A0ACC0IRI5_9ERIC</name>
<reference evidence="1 2" key="1">
    <citation type="journal article" date="2022" name="Plant J.">
        <title>Chromosome-level genome of Camellia lanceoleosa provides a valuable resource for understanding genome evolution and self-incompatibility.</title>
        <authorList>
            <person name="Gong W."/>
            <person name="Xiao S."/>
            <person name="Wang L."/>
            <person name="Liao Z."/>
            <person name="Chang Y."/>
            <person name="Mo W."/>
            <person name="Hu G."/>
            <person name="Li W."/>
            <person name="Zhao G."/>
            <person name="Zhu H."/>
            <person name="Hu X."/>
            <person name="Ji K."/>
            <person name="Xiang X."/>
            <person name="Song Q."/>
            <person name="Yuan D."/>
            <person name="Jin S."/>
            <person name="Zhang L."/>
        </authorList>
    </citation>
    <scope>NUCLEOTIDE SEQUENCE [LARGE SCALE GENOMIC DNA]</scope>
    <source>
        <strain evidence="1">SQ_2022a</strain>
    </source>
</reference>
<dbReference type="EMBL" id="CM045760">
    <property type="protein sequence ID" value="KAI8028547.1"/>
    <property type="molecule type" value="Genomic_DNA"/>
</dbReference>
<keyword evidence="2" id="KW-1185">Reference proteome</keyword>
<proteinExistence type="predicted"/>
<comment type="caution">
    <text evidence="1">The sequence shown here is derived from an EMBL/GenBank/DDBJ whole genome shotgun (WGS) entry which is preliminary data.</text>
</comment>